<organism evidence="1 2">
    <name type="scientific">Glaciecola petra</name>
    <dbReference type="NCBI Taxonomy" id="3075602"/>
    <lineage>
        <taxon>Bacteria</taxon>
        <taxon>Pseudomonadati</taxon>
        <taxon>Pseudomonadota</taxon>
        <taxon>Gammaproteobacteria</taxon>
        <taxon>Alteromonadales</taxon>
        <taxon>Alteromonadaceae</taxon>
        <taxon>Glaciecola</taxon>
    </lineage>
</organism>
<name>A0ABU2ZUK1_9ALTE</name>
<comment type="caution">
    <text evidence="1">The sequence shown here is derived from an EMBL/GenBank/DDBJ whole genome shotgun (WGS) entry which is preliminary data.</text>
</comment>
<dbReference type="EMBL" id="JAVRHX010000002">
    <property type="protein sequence ID" value="MDT0595264.1"/>
    <property type="molecule type" value="Genomic_DNA"/>
</dbReference>
<gene>
    <name evidence="1" type="ORF">RM552_10445</name>
</gene>
<sequence>MRTTCVATMLYVGHAENALSQSVSATVNCRIFPGIEVEIIQSTSQSVMGEG</sequence>
<accession>A0ABU2ZUK1</accession>
<keyword evidence="2" id="KW-1185">Reference proteome</keyword>
<proteinExistence type="predicted"/>
<reference evidence="1 2" key="1">
    <citation type="submission" date="2023-09" db="EMBL/GenBank/DDBJ databases">
        <authorList>
            <person name="Rey-Velasco X."/>
        </authorList>
    </citation>
    <scope>NUCLEOTIDE SEQUENCE [LARGE SCALE GENOMIC DNA]</scope>
    <source>
        <strain evidence="1 2">P117</strain>
    </source>
</reference>
<evidence type="ECO:0000313" key="2">
    <source>
        <dbReference type="Proteomes" id="UP001253545"/>
    </source>
</evidence>
<evidence type="ECO:0000313" key="1">
    <source>
        <dbReference type="EMBL" id="MDT0595264.1"/>
    </source>
</evidence>
<dbReference type="Proteomes" id="UP001253545">
    <property type="component" value="Unassembled WGS sequence"/>
</dbReference>
<protein>
    <submittedName>
        <fullName evidence="1">Uncharacterized protein</fullName>
    </submittedName>
</protein>